<feature type="region of interest" description="Disordered" evidence="7">
    <location>
        <begin position="280"/>
        <end position="380"/>
    </location>
</feature>
<feature type="region of interest" description="Disordered" evidence="7">
    <location>
        <begin position="399"/>
        <end position="421"/>
    </location>
</feature>
<dbReference type="PANTHER" id="PTHR17039">
    <property type="entry name" value="U3 SMALL NUCLEOLAR RIBONUCLEOPROTEIN PROTEIN MPP10"/>
    <property type="match status" value="1"/>
</dbReference>
<evidence type="ECO:0000256" key="5">
    <source>
        <dbReference type="ARBA" id="ARBA00023274"/>
    </source>
</evidence>
<reference evidence="8" key="1">
    <citation type="submission" date="2023-01" db="EMBL/GenBank/DDBJ databases">
        <title>Metagenome sequencing of chrysophaentin producing Chrysophaeum taylorii.</title>
        <authorList>
            <person name="Davison J."/>
            <person name="Bewley C."/>
        </authorList>
    </citation>
    <scope>NUCLEOTIDE SEQUENCE</scope>
    <source>
        <strain evidence="8">NIES-1699</strain>
    </source>
</reference>
<organism evidence="8 9">
    <name type="scientific">Chrysophaeum taylorii</name>
    <dbReference type="NCBI Taxonomy" id="2483200"/>
    <lineage>
        <taxon>Eukaryota</taxon>
        <taxon>Sar</taxon>
        <taxon>Stramenopiles</taxon>
        <taxon>Ochrophyta</taxon>
        <taxon>Pelagophyceae</taxon>
        <taxon>Pelagomonadales</taxon>
        <taxon>Pelagomonadaceae</taxon>
        <taxon>Chrysophaeum</taxon>
    </lineage>
</organism>
<dbReference type="AlphaFoldDB" id="A0AAD7UD82"/>
<dbReference type="InterPro" id="IPR012173">
    <property type="entry name" value="Mpp10"/>
</dbReference>
<dbReference type="GO" id="GO:0006364">
    <property type="term" value="P:rRNA processing"/>
    <property type="evidence" value="ECO:0007669"/>
    <property type="project" value="UniProtKB-KW"/>
</dbReference>
<dbReference type="EMBL" id="JAQMWT010000362">
    <property type="protein sequence ID" value="KAJ8602964.1"/>
    <property type="molecule type" value="Genomic_DNA"/>
</dbReference>
<dbReference type="Proteomes" id="UP001230188">
    <property type="component" value="Unassembled WGS sequence"/>
</dbReference>
<evidence type="ECO:0000256" key="4">
    <source>
        <dbReference type="ARBA" id="ARBA00023242"/>
    </source>
</evidence>
<feature type="compositionally biased region" description="Basic residues" evidence="7">
    <location>
        <begin position="315"/>
        <end position="329"/>
    </location>
</feature>
<sequence length="421" mass="46171">MSATDLSEVTALSAVCEQYATGGSEAEVRSRLKEVHDAAVAASKFWNGRAKLLGTRPPRPAEELLVEGVDSETVWQQLQTQYKDLFAEDEDDEEEVSERDAAAEARALEAENAKDARDKHWSLRGEVWASDRPEDSLLGSDLTWDVKRKRGAVDADLTAKLEEVIKERIGEGRFDEVASAELQEKALDKPKPAVDDGDLGMAPRAGLAEEYEREYLGVQESKPTRDEAIDALWARLSGKLDALSHFHTAPQKPSLDLEAAAKIADIPAVSLEETTPLAVAATDHRAPEEVHAKKRGKASTLRASDEATTQERRATRAAKKRARNAKRKRLADDAKIVARLNPSRSLLRYDKKEDEPSKNLRPDAELPPSSKKSASTHLFEQLTEEARRVVHGDAAAVVPGDDVRSSTKRRRGAGAAAALKL</sequence>
<evidence type="ECO:0000256" key="7">
    <source>
        <dbReference type="SAM" id="MobiDB-lite"/>
    </source>
</evidence>
<keyword evidence="3" id="KW-0698">rRNA processing</keyword>
<evidence type="ECO:0000256" key="1">
    <source>
        <dbReference type="ARBA" id="ARBA00004604"/>
    </source>
</evidence>
<evidence type="ECO:0000256" key="3">
    <source>
        <dbReference type="ARBA" id="ARBA00022552"/>
    </source>
</evidence>
<evidence type="ECO:0000256" key="2">
    <source>
        <dbReference type="ARBA" id="ARBA00022517"/>
    </source>
</evidence>
<evidence type="ECO:0000313" key="9">
    <source>
        <dbReference type="Proteomes" id="UP001230188"/>
    </source>
</evidence>
<dbReference type="GO" id="GO:0005732">
    <property type="term" value="C:sno(s)RNA-containing ribonucleoprotein complex"/>
    <property type="evidence" value="ECO:0007669"/>
    <property type="project" value="InterPro"/>
</dbReference>
<keyword evidence="5" id="KW-0687">Ribonucleoprotein</keyword>
<comment type="subcellular location">
    <subcellularLocation>
        <location evidence="1">Nucleus</location>
        <location evidence="1">Nucleolus</location>
    </subcellularLocation>
</comment>
<dbReference type="GO" id="GO:0034457">
    <property type="term" value="C:Mpp10 complex"/>
    <property type="evidence" value="ECO:0007669"/>
    <property type="project" value="InterPro"/>
</dbReference>
<comment type="caution">
    <text evidence="8">The sequence shown here is derived from an EMBL/GenBank/DDBJ whole genome shotgun (WGS) entry which is preliminary data.</text>
</comment>
<name>A0AAD7UD82_9STRA</name>
<dbReference type="Pfam" id="PF04006">
    <property type="entry name" value="Mpp10"/>
    <property type="match status" value="1"/>
</dbReference>
<keyword evidence="2" id="KW-0690">Ribosome biogenesis</keyword>
<keyword evidence="9" id="KW-1185">Reference proteome</keyword>
<proteinExistence type="inferred from homology"/>
<accession>A0AAD7UD82</accession>
<feature type="compositionally biased region" description="Basic and acidic residues" evidence="7">
    <location>
        <begin position="303"/>
        <end position="314"/>
    </location>
</feature>
<dbReference type="PANTHER" id="PTHR17039:SF0">
    <property type="entry name" value="U3 SMALL NUCLEOLAR RIBONUCLEOPROTEIN PROTEIN MPP10"/>
    <property type="match status" value="1"/>
</dbReference>
<evidence type="ECO:0000256" key="6">
    <source>
        <dbReference type="ARBA" id="ARBA00029455"/>
    </source>
</evidence>
<evidence type="ECO:0000313" key="8">
    <source>
        <dbReference type="EMBL" id="KAJ8602964.1"/>
    </source>
</evidence>
<feature type="compositionally biased region" description="Basic and acidic residues" evidence="7">
    <location>
        <begin position="282"/>
        <end position="291"/>
    </location>
</feature>
<keyword evidence="4" id="KW-0539">Nucleus</keyword>
<comment type="similarity">
    <text evidence="6">Belongs to the MPP10 family.</text>
</comment>
<dbReference type="GO" id="GO:0032040">
    <property type="term" value="C:small-subunit processome"/>
    <property type="evidence" value="ECO:0007669"/>
    <property type="project" value="TreeGrafter"/>
</dbReference>
<protein>
    <submittedName>
        <fullName evidence="8">Uncharacterized protein</fullName>
    </submittedName>
</protein>
<gene>
    <name evidence="8" type="ORF">CTAYLR_001571</name>
</gene>
<feature type="compositionally biased region" description="Basic and acidic residues" evidence="7">
    <location>
        <begin position="347"/>
        <end position="364"/>
    </location>
</feature>